<keyword evidence="1" id="KW-1133">Transmembrane helix</keyword>
<reference evidence="2 3" key="1">
    <citation type="journal article" date="2014" name="BMC Genomics">
        <title>Comparison of environmental and isolate Sulfobacillus genomes reveals diverse carbon, sulfur, nitrogen, and hydrogen metabolisms.</title>
        <authorList>
            <person name="Justice N.B."/>
            <person name="Norman A."/>
            <person name="Brown C.T."/>
            <person name="Singh A."/>
            <person name="Thomas B.C."/>
            <person name="Banfield J.F."/>
        </authorList>
    </citation>
    <scope>NUCLEOTIDE SEQUENCE [LARGE SCALE GENOMIC DNA]</scope>
    <source>
        <strain evidence="2">AMDSBA1</strain>
    </source>
</reference>
<organism evidence="2 3">
    <name type="scientific">Sulfobacillus benefaciens</name>
    <dbReference type="NCBI Taxonomy" id="453960"/>
    <lineage>
        <taxon>Bacteria</taxon>
        <taxon>Bacillati</taxon>
        <taxon>Bacillota</taxon>
        <taxon>Clostridia</taxon>
        <taxon>Eubacteriales</taxon>
        <taxon>Clostridiales Family XVII. Incertae Sedis</taxon>
        <taxon>Sulfobacillus</taxon>
    </lineage>
</organism>
<comment type="caution">
    <text evidence="2">The sequence shown here is derived from an EMBL/GenBank/DDBJ whole genome shotgun (WGS) entry which is preliminary data.</text>
</comment>
<evidence type="ECO:0000313" key="2">
    <source>
        <dbReference type="EMBL" id="PSR25671.1"/>
    </source>
</evidence>
<keyword evidence="1" id="KW-0472">Membrane</keyword>
<keyword evidence="1" id="KW-0812">Transmembrane</keyword>
<proteinExistence type="predicted"/>
<accession>A0A2T2WTV2</accession>
<evidence type="ECO:0000313" key="3">
    <source>
        <dbReference type="Proteomes" id="UP000242699"/>
    </source>
</evidence>
<dbReference type="AlphaFoldDB" id="A0A2T2WTV2"/>
<dbReference type="Proteomes" id="UP000242699">
    <property type="component" value="Unassembled WGS sequence"/>
</dbReference>
<protein>
    <submittedName>
        <fullName evidence="2">Uncharacterized protein</fullName>
    </submittedName>
</protein>
<dbReference type="EMBL" id="PXYT01000051">
    <property type="protein sequence ID" value="PSR25671.1"/>
    <property type="molecule type" value="Genomic_DNA"/>
</dbReference>
<evidence type="ECO:0000256" key="1">
    <source>
        <dbReference type="SAM" id="Phobius"/>
    </source>
</evidence>
<name>A0A2T2WTV2_9FIRM</name>
<sequence length="166" mass="17866">MTCHCVTPDASLRTGSVERMMSLGDRSVTIVIVPAFLTMEGRNVMRRATNRRMAAMVWGLGMTIMVGLTACGAGVPSAPSTVTVSPAEFQGSGLKPGLVLGWHTRLYQLVGTVNEKQVGKKLGQVLYHGPLGRSFVLFALRGQPTSHAILFETTQGQFFKAIVTSR</sequence>
<gene>
    <name evidence="2" type="ORF">C7B43_16265</name>
</gene>
<feature type="transmembrane region" description="Helical" evidence="1">
    <location>
        <begin position="55"/>
        <end position="75"/>
    </location>
</feature>